<gene>
    <name evidence="1" type="ORF">DQL93_03095</name>
    <name evidence="2" type="ORF">LOB85_03770</name>
</gene>
<name>A0A1L3JUQ8_LACDL</name>
<evidence type="ECO:0000313" key="2">
    <source>
        <dbReference type="EMBL" id="MCD5563272.1"/>
    </source>
</evidence>
<reference evidence="1" key="1">
    <citation type="submission" date="2018-07" db="EMBL/GenBank/DDBJ databases">
        <authorList>
            <person name="Somerville V."/>
        </authorList>
    </citation>
    <scope>NUCLEOTIDE SEQUENCE</scope>
    <source>
        <strain evidence="1">NWC_2_2</strain>
    </source>
</reference>
<proteinExistence type="predicted"/>
<organism evidence="1">
    <name type="scientific">Lactobacillus delbrueckii subsp. lactis</name>
    <dbReference type="NCBI Taxonomy" id="29397"/>
    <lineage>
        <taxon>Bacteria</taxon>
        <taxon>Bacillati</taxon>
        <taxon>Bacillota</taxon>
        <taxon>Bacilli</taxon>
        <taxon>Lactobacillales</taxon>
        <taxon>Lactobacillaceae</taxon>
        <taxon>Lactobacillus</taxon>
    </lineage>
</organism>
<dbReference type="EMBL" id="CP031023">
    <property type="protein sequence ID" value="AZA15665.1"/>
    <property type="molecule type" value="Genomic_DNA"/>
</dbReference>
<reference evidence="2 3" key="2">
    <citation type="submission" date="2021-12" db="EMBL/GenBank/DDBJ databases">
        <title>Antimicrobial susceptibility of Lactobacillus delbrueckii subsp. lactis obtained from milk products and other habitats.</title>
        <authorList>
            <person name="Shani N."/>
        </authorList>
    </citation>
    <scope>NUCLEOTIDE SEQUENCE [LARGE SCALE GENOMIC DNA]</scope>
    <source>
        <strain evidence="2 3">FAM 21755</strain>
    </source>
</reference>
<dbReference type="RefSeq" id="WP_003615763.1">
    <property type="nucleotide sequence ID" value="NZ_BJLO01000088.1"/>
</dbReference>
<evidence type="ECO:0000313" key="3">
    <source>
        <dbReference type="Proteomes" id="UP001200334"/>
    </source>
</evidence>
<dbReference type="AlphaFoldDB" id="A0A1L3JUQ8"/>
<dbReference type="EMBL" id="JAJNUY010000010">
    <property type="protein sequence ID" value="MCD5563272.1"/>
    <property type="molecule type" value="Genomic_DNA"/>
</dbReference>
<sequence length="80" mass="8697">MPSSAYETVTEASETAKKVVKRTAAVYNRNGNKTISTYSSLTRGSVKYYKISKTANMFSLPTSTAATSRSCTVQPFTART</sequence>
<evidence type="ECO:0000313" key="1">
    <source>
        <dbReference type="EMBL" id="AZA15665.1"/>
    </source>
</evidence>
<accession>A0A1L3JUQ8</accession>
<dbReference type="Proteomes" id="UP001200334">
    <property type="component" value="Unassembled WGS sequence"/>
</dbReference>
<protein>
    <submittedName>
        <fullName evidence="1">Uncharacterized protein</fullName>
    </submittedName>
</protein>